<feature type="binding site" evidence="6">
    <location>
        <position position="66"/>
    </location>
    <ligand>
        <name>Ni(2+)</name>
        <dbReference type="ChEBI" id="CHEBI:49786"/>
    </ligand>
</feature>
<keyword evidence="3 6" id="KW-0533">Nickel</keyword>
<feature type="binding site" evidence="6">
    <location>
        <position position="417"/>
    </location>
    <ligand>
        <name>Ni(2+)</name>
        <dbReference type="ChEBI" id="CHEBI:49786"/>
    </ligand>
</feature>
<keyword evidence="4 6" id="KW-0479">Metal-binding</keyword>
<proteinExistence type="inferred from homology"/>
<sequence length="430" mass="48137">MHNLDLTIADISKIEGKASCKIKAKDGKVEKVKFTIAEYKRYYTQAIRGKDIVALPQLTARICGTCSNAHLLCALKAVENAIGLVPSPQTVLLRKLLNYGLIIRDHALHLYVFVLPDLYNRDSILDFDEKNPSEHKLLDDTFAVKAAGNKLGKVVGGRSVHAPFLTVGGFIKIPSHQDLFNCILDLEAIRPKVLDLIEIFTEEDETLIRKDLDFAALSDSEYSFLYGDLIRTDGSRVPADHYGDFLEHVTVPYSHASGYKFGGNVYMVGALARLNLAKDKLHNKTIKTAAKYLELFPSKNIFHNNLAQAIEILHAIDSAIEIIEKIEIKNEKPISPVRKEGIGIGVIEAPRGALYYKLEIDNSGKVRKGQIVVPTGQNQIGIEGSIRQYLTENLDRVDSKEEIEQYVERIVRAYDPCMSCASHFLKFKWV</sequence>
<keyword evidence="5" id="KW-0560">Oxidoreductase</keyword>
<reference evidence="7 8" key="1">
    <citation type="journal article" date="2016" name="Nat. Commun.">
        <title>Thousands of microbial genomes shed light on interconnected biogeochemical processes in an aquifer system.</title>
        <authorList>
            <person name="Anantharaman K."/>
            <person name="Brown C.T."/>
            <person name="Hug L.A."/>
            <person name="Sharon I."/>
            <person name="Castelle C.J."/>
            <person name="Probst A.J."/>
            <person name="Thomas B.C."/>
            <person name="Singh A."/>
            <person name="Wilkins M.J."/>
            <person name="Karaoz U."/>
            <person name="Brodie E.L."/>
            <person name="Williams K.H."/>
            <person name="Hubbard S.S."/>
            <person name="Banfield J.F."/>
        </authorList>
    </citation>
    <scope>NUCLEOTIDE SEQUENCE [LARGE SCALE GENOMIC DNA]</scope>
</reference>
<dbReference type="AlphaFoldDB" id="A0A1F6ANU3"/>
<dbReference type="PANTHER" id="PTHR43600:SF2">
    <property type="entry name" value="F420-NON-REDUCING HYDROGENASE VHU SUBUNIT A"/>
    <property type="match status" value="1"/>
</dbReference>
<keyword evidence="6" id="KW-0408">Iron</keyword>
<accession>A0A1F6ANU3</accession>
<dbReference type="Proteomes" id="UP000176609">
    <property type="component" value="Unassembled WGS sequence"/>
</dbReference>
<comment type="caution">
    <text evidence="7">The sequence shown here is derived from an EMBL/GenBank/DDBJ whole genome shotgun (WGS) entry which is preliminary data.</text>
</comment>
<evidence type="ECO:0008006" key="9">
    <source>
        <dbReference type="Google" id="ProtNLM"/>
    </source>
</evidence>
<dbReference type="GO" id="GO:0016151">
    <property type="term" value="F:nickel cation binding"/>
    <property type="evidence" value="ECO:0007669"/>
    <property type="project" value="InterPro"/>
</dbReference>
<evidence type="ECO:0000256" key="6">
    <source>
        <dbReference type="PIRSR" id="PIRSR601501-1"/>
    </source>
</evidence>
<evidence type="ECO:0000313" key="7">
    <source>
        <dbReference type="EMBL" id="OGG26355.1"/>
    </source>
</evidence>
<keyword evidence="6" id="KW-0460">Magnesium</keyword>
<comment type="cofactor">
    <cofactor evidence="6">
        <name>Fe cation</name>
        <dbReference type="ChEBI" id="CHEBI:24875"/>
    </cofactor>
</comment>
<dbReference type="InterPro" id="IPR001501">
    <property type="entry name" value="Ni-dep_hyd_lsu"/>
</dbReference>
<dbReference type="PANTHER" id="PTHR43600">
    <property type="entry name" value="COENZYME F420 HYDROGENASE, SUBUNIT ALPHA"/>
    <property type="match status" value="1"/>
</dbReference>
<evidence type="ECO:0000313" key="8">
    <source>
        <dbReference type="Proteomes" id="UP000176609"/>
    </source>
</evidence>
<dbReference type="SUPFAM" id="SSF56762">
    <property type="entry name" value="HydB/Nqo4-like"/>
    <property type="match status" value="1"/>
</dbReference>
<dbReference type="InterPro" id="IPR018194">
    <property type="entry name" value="Ni-dep_hyd_lsu_Ni_BS"/>
</dbReference>
<feature type="binding site" evidence="6">
    <location>
        <position position="420"/>
    </location>
    <ligand>
        <name>Fe cation</name>
        <dbReference type="ChEBI" id="CHEBI:24875"/>
    </ligand>
</feature>
<protein>
    <recommendedName>
        <fullName evidence="9">Hydrogenase/sulfur reductase subunit alpha</fullName>
    </recommendedName>
</protein>
<feature type="binding site" evidence="6">
    <location>
        <position position="371"/>
    </location>
    <ligand>
        <name>Mg(2+)</name>
        <dbReference type="ChEBI" id="CHEBI:18420"/>
    </ligand>
</feature>
<feature type="binding site" evidence="6">
    <location>
        <position position="63"/>
    </location>
    <ligand>
        <name>Ni(2+)</name>
        <dbReference type="ChEBI" id="CHEBI:49786"/>
    </ligand>
</feature>
<gene>
    <name evidence="7" type="ORF">A2960_03420</name>
</gene>
<dbReference type="Pfam" id="PF00374">
    <property type="entry name" value="NiFeSe_Hases"/>
    <property type="match status" value="2"/>
</dbReference>
<evidence type="ECO:0000256" key="1">
    <source>
        <dbReference type="ARBA" id="ARBA00001967"/>
    </source>
</evidence>
<feature type="binding site" evidence="6">
    <location>
        <position position="423"/>
    </location>
    <ligand>
        <name>Mg(2+)</name>
        <dbReference type="ChEBI" id="CHEBI:18420"/>
    </ligand>
</feature>
<comment type="similarity">
    <text evidence="2">Belongs to the [NiFe]/[NiFeSe] hydrogenase large subunit family.</text>
</comment>
<evidence type="ECO:0000256" key="2">
    <source>
        <dbReference type="ARBA" id="ARBA00009292"/>
    </source>
</evidence>
<dbReference type="GO" id="GO:0008901">
    <property type="term" value="F:ferredoxin hydrogenase activity"/>
    <property type="evidence" value="ECO:0007669"/>
    <property type="project" value="InterPro"/>
</dbReference>
<dbReference type="PROSITE" id="PS00508">
    <property type="entry name" value="NI_HGENASE_L_2"/>
    <property type="match status" value="1"/>
</dbReference>
<dbReference type="EMBL" id="MFJR01000010">
    <property type="protein sequence ID" value="OGG26355.1"/>
    <property type="molecule type" value="Genomic_DNA"/>
</dbReference>
<organism evidence="7 8">
    <name type="scientific">Candidatus Gottesmanbacteria bacterium RIFCSPLOWO2_01_FULL_39_12b</name>
    <dbReference type="NCBI Taxonomy" id="1798388"/>
    <lineage>
        <taxon>Bacteria</taxon>
        <taxon>Candidatus Gottesmaniibacteriota</taxon>
    </lineage>
</organism>
<comment type="cofactor">
    <cofactor evidence="1 6">
        <name>Ni(2+)</name>
        <dbReference type="ChEBI" id="CHEBI:49786"/>
    </cofactor>
</comment>
<feature type="binding site" evidence="6">
    <location>
        <position position="66"/>
    </location>
    <ligand>
        <name>Fe cation</name>
        <dbReference type="ChEBI" id="CHEBI:24875"/>
    </ligand>
</feature>
<evidence type="ECO:0000256" key="3">
    <source>
        <dbReference type="ARBA" id="ARBA00022596"/>
    </source>
</evidence>
<evidence type="ECO:0000256" key="5">
    <source>
        <dbReference type="ARBA" id="ARBA00023002"/>
    </source>
</evidence>
<name>A0A1F6ANU3_9BACT</name>
<dbReference type="Gene3D" id="1.10.645.10">
    <property type="entry name" value="Cytochrome-c3 Hydrogenase, chain B"/>
    <property type="match status" value="1"/>
</dbReference>
<dbReference type="InterPro" id="IPR029014">
    <property type="entry name" value="NiFe-Hase_large"/>
</dbReference>
<evidence type="ECO:0000256" key="4">
    <source>
        <dbReference type="ARBA" id="ARBA00022723"/>
    </source>
</evidence>